<dbReference type="GO" id="GO:0016020">
    <property type="term" value="C:membrane"/>
    <property type="evidence" value="ECO:0007669"/>
    <property type="project" value="UniProtKB-SubCell"/>
</dbReference>
<proteinExistence type="predicted"/>
<protein>
    <submittedName>
        <fullName evidence="6">CvpA family protein</fullName>
    </submittedName>
</protein>
<feature type="transmembrane region" description="Helical" evidence="5">
    <location>
        <begin position="27"/>
        <end position="46"/>
    </location>
</feature>
<dbReference type="Proteomes" id="UP000886879">
    <property type="component" value="Unassembled WGS sequence"/>
</dbReference>
<dbReference type="AlphaFoldDB" id="A0A9D0YQS7"/>
<feature type="transmembrane region" description="Helical" evidence="5">
    <location>
        <begin position="6"/>
        <end position="22"/>
    </location>
</feature>
<evidence type="ECO:0000256" key="3">
    <source>
        <dbReference type="ARBA" id="ARBA00022989"/>
    </source>
</evidence>
<sequence length="240" mass="25687">MTAYIFDAAIVVILAFFAWRGAKKGLILTLCGLLGLFVAFFGAQFISTQFHGPVAHIMEPAIYQAIRGAEPQGEETDSGDPGLSIPGNIAEQAEPDYTLDQLLESMKEQGLFAGFSYFLDQAKNEESIPSEGGTTVASALADYLANLVAKATLFALSFLLILLIWFLLSHILDLAFHLPILATVNTVGGLLAGLLKAVLIVFVLVWLGQLAEIVPAQPTTPVLSLFTPKGLGALLDRLLL</sequence>
<evidence type="ECO:0000256" key="2">
    <source>
        <dbReference type="ARBA" id="ARBA00022692"/>
    </source>
</evidence>
<dbReference type="EMBL" id="DVFO01000001">
    <property type="protein sequence ID" value="HIQ59995.1"/>
    <property type="molecule type" value="Genomic_DNA"/>
</dbReference>
<gene>
    <name evidence="6" type="ORF">IAD31_00115</name>
</gene>
<name>A0A9D0YQS7_9FIRM</name>
<keyword evidence="3 5" id="KW-1133">Transmembrane helix</keyword>
<feature type="transmembrane region" description="Helical" evidence="5">
    <location>
        <begin position="147"/>
        <end position="168"/>
    </location>
</feature>
<keyword evidence="2 5" id="KW-0812">Transmembrane</keyword>
<dbReference type="InterPro" id="IPR003825">
    <property type="entry name" value="Colicin-V_CvpA"/>
</dbReference>
<evidence type="ECO:0000313" key="7">
    <source>
        <dbReference type="Proteomes" id="UP000886879"/>
    </source>
</evidence>
<comment type="subcellular location">
    <subcellularLocation>
        <location evidence="1">Membrane</location>
        <topology evidence="1">Multi-pass membrane protein</topology>
    </subcellularLocation>
</comment>
<reference evidence="6" key="1">
    <citation type="submission" date="2020-10" db="EMBL/GenBank/DDBJ databases">
        <authorList>
            <person name="Gilroy R."/>
        </authorList>
    </citation>
    <scope>NUCLEOTIDE SEQUENCE</scope>
    <source>
        <strain evidence="6">ChiGjej2B2-12916</strain>
    </source>
</reference>
<reference evidence="6" key="2">
    <citation type="journal article" date="2021" name="PeerJ">
        <title>Extensive microbial diversity within the chicken gut microbiome revealed by metagenomics and culture.</title>
        <authorList>
            <person name="Gilroy R."/>
            <person name="Ravi A."/>
            <person name="Getino M."/>
            <person name="Pursley I."/>
            <person name="Horton D.L."/>
            <person name="Alikhan N.F."/>
            <person name="Baker D."/>
            <person name="Gharbi K."/>
            <person name="Hall N."/>
            <person name="Watson M."/>
            <person name="Adriaenssens E.M."/>
            <person name="Foster-Nyarko E."/>
            <person name="Jarju S."/>
            <person name="Secka A."/>
            <person name="Antonio M."/>
            <person name="Oren A."/>
            <person name="Chaudhuri R.R."/>
            <person name="La Ragione R."/>
            <person name="Hildebrand F."/>
            <person name="Pallen M.J."/>
        </authorList>
    </citation>
    <scope>NUCLEOTIDE SEQUENCE</scope>
    <source>
        <strain evidence="6">ChiGjej2B2-12916</strain>
    </source>
</reference>
<evidence type="ECO:0000256" key="5">
    <source>
        <dbReference type="SAM" id="Phobius"/>
    </source>
</evidence>
<dbReference type="GO" id="GO:0009403">
    <property type="term" value="P:toxin biosynthetic process"/>
    <property type="evidence" value="ECO:0007669"/>
    <property type="project" value="InterPro"/>
</dbReference>
<accession>A0A9D0YQS7</accession>
<dbReference type="Pfam" id="PF02674">
    <property type="entry name" value="Colicin_V"/>
    <property type="match status" value="2"/>
</dbReference>
<keyword evidence="4 5" id="KW-0472">Membrane</keyword>
<evidence type="ECO:0000313" key="6">
    <source>
        <dbReference type="EMBL" id="HIQ59995.1"/>
    </source>
</evidence>
<feature type="transmembrane region" description="Helical" evidence="5">
    <location>
        <begin position="180"/>
        <end position="207"/>
    </location>
</feature>
<organism evidence="6 7">
    <name type="scientific">Candidatus Enterenecus faecium</name>
    <dbReference type="NCBI Taxonomy" id="2840780"/>
    <lineage>
        <taxon>Bacteria</taxon>
        <taxon>Bacillati</taxon>
        <taxon>Bacillota</taxon>
        <taxon>Clostridia</taxon>
        <taxon>Eubacteriales</taxon>
        <taxon>Candidatus Enterenecus</taxon>
    </lineage>
</organism>
<evidence type="ECO:0000256" key="4">
    <source>
        <dbReference type="ARBA" id="ARBA00023136"/>
    </source>
</evidence>
<evidence type="ECO:0000256" key="1">
    <source>
        <dbReference type="ARBA" id="ARBA00004141"/>
    </source>
</evidence>
<comment type="caution">
    <text evidence="6">The sequence shown here is derived from an EMBL/GenBank/DDBJ whole genome shotgun (WGS) entry which is preliminary data.</text>
</comment>